<comment type="similarity">
    <text evidence="1">Belongs to the peptidase S33 family.</text>
</comment>
<dbReference type="AlphaFoldDB" id="A0A848MM10"/>
<evidence type="ECO:0000256" key="4">
    <source>
        <dbReference type="PIRSR" id="PIRSR001112-1"/>
    </source>
</evidence>
<evidence type="ECO:0000313" key="6">
    <source>
        <dbReference type="EMBL" id="NMP27932.1"/>
    </source>
</evidence>
<feature type="active site" description="Nucleophile" evidence="4">
    <location>
        <position position="177"/>
    </location>
</feature>
<comment type="caution">
    <text evidence="6">The sequence shown here is derived from an EMBL/GenBank/DDBJ whole genome shotgun (WGS) entry which is preliminary data.</text>
</comment>
<dbReference type="Pfam" id="PF06441">
    <property type="entry name" value="EHN"/>
    <property type="match status" value="1"/>
</dbReference>
<dbReference type="PANTHER" id="PTHR21661:SF35">
    <property type="entry name" value="EPOXIDE HYDROLASE"/>
    <property type="match status" value="1"/>
</dbReference>
<feature type="active site" description="Proton acceptor" evidence="4">
    <location>
        <position position="361"/>
    </location>
</feature>
<dbReference type="EMBL" id="JAADJU010000007">
    <property type="protein sequence ID" value="NMP27932.1"/>
    <property type="molecule type" value="Genomic_DNA"/>
</dbReference>
<evidence type="ECO:0000256" key="3">
    <source>
        <dbReference type="ARBA" id="ARBA00022801"/>
    </source>
</evidence>
<evidence type="ECO:0000256" key="2">
    <source>
        <dbReference type="ARBA" id="ARBA00022797"/>
    </source>
</evidence>
<dbReference type="InterPro" id="IPR016292">
    <property type="entry name" value="Epoxide_hydrolase"/>
</dbReference>
<dbReference type="PANTHER" id="PTHR21661">
    <property type="entry name" value="EPOXIDE HYDROLASE 1-RELATED"/>
    <property type="match status" value="1"/>
</dbReference>
<reference evidence="6 7" key="1">
    <citation type="submission" date="2020-01" db="EMBL/GenBank/DDBJ databases">
        <authorList>
            <person name="Lee S.D."/>
        </authorList>
    </citation>
    <scope>NUCLEOTIDE SEQUENCE [LARGE SCALE GENOMIC DNA]</scope>
    <source>
        <strain evidence="6 7">SAP-1</strain>
    </source>
</reference>
<dbReference type="Gene3D" id="3.40.50.1820">
    <property type="entry name" value="alpha/beta hydrolase"/>
    <property type="match status" value="1"/>
</dbReference>
<reference evidence="6 7" key="2">
    <citation type="submission" date="2020-06" db="EMBL/GenBank/DDBJ databases">
        <title>Polyphasic characterization of a Rahnella strain isolated from tree sap.</title>
        <authorList>
            <person name="Kim I.S."/>
        </authorList>
    </citation>
    <scope>NUCLEOTIDE SEQUENCE [LARGE SCALE GENOMIC DNA]</scope>
    <source>
        <strain evidence="6 7">SAP-1</strain>
    </source>
</reference>
<proteinExistence type="inferred from homology"/>
<sequence>MDIQPFHIAISDSELDDLRQRLARTRLPAGIDNLGWREGTDSDFLKKLLSYWQHQFDWRKQEARLNQLPQFMAQIGEQQIHFIHQPGQGPNPMPLVLTHGWPGSFIEMAEIIPMLADPASYGGDAQDAFHVVVPSLPGYGFSSAPRTTGIGTQQTAALWAELMRALGYEQFAAQGGDIGAGVASWLARNYPQSLVGLHLNFIPGSYRPYLASDQPAVTEQEQSFLDQVAAWAASEGAYGHIQGTRPQSLAVGLNDSPAGLAAWISEKFQAWSDCHGNIESGIGLDALLTDISLYWFTQSIGSSFRMYVEGRAAPFSFARGERILPPLGVALFPAELPMPPRSWVERSYSVQRWTTMPRGGHFAALEYPADLAADIRAFFRPLRATS</sequence>
<keyword evidence="2" id="KW-0058">Aromatic hydrocarbons catabolism</keyword>
<organism evidence="6 7">
    <name type="scientific">Rouxiella aceris</name>
    <dbReference type="NCBI Taxonomy" id="2703884"/>
    <lineage>
        <taxon>Bacteria</taxon>
        <taxon>Pseudomonadati</taxon>
        <taxon>Pseudomonadota</taxon>
        <taxon>Gammaproteobacteria</taxon>
        <taxon>Enterobacterales</taxon>
        <taxon>Yersiniaceae</taxon>
        <taxon>Rouxiella</taxon>
    </lineage>
</organism>
<dbReference type="Proteomes" id="UP000585363">
    <property type="component" value="Unassembled WGS sequence"/>
</dbReference>
<gene>
    <name evidence="6" type="ORF">GW590_13815</name>
</gene>
<dbReference type="InterPro" id="IPR010497">
    <property type="entry name" value="Epoxide_hydro_N"/>
</dbReference>
<dbReference type="GO" id="GO:0004301">
    <property type="term" value="F:epoxide hydrolase activity"/>
    <property type="evidence" value="ECO:0007669"/>
    <property type="project" value="TreeGrafter"/>
</dbReference>
<dbReference type="InterPro" id="IPR029058">
    <property type="entry name" value="AB_hydrolase_fold"/>
</dbReference>
<accession>A0A848MM10</accession>
<dbReference type="RefSeq" id="WP_169403643.1">
    <property type="nucleotide sequence ID" value="NZ_JAADJU010000007.1"/>
</dbReference>
<name>A0A848MM10_9GAMM</name>
<feature type="active site" description="Proton donor" evidence="4">
    <location>
        <position position="307"/>
    </location>
</feature>
<feature type="domain" description="Epoxide hydrolase N-terminal" evidence="5">
    <location>
        <begin position="3"/>
        <end position="108"/>
    </location>
</feature>
<keyword evidence="3 6" id="KW-0378">Hydrolase</keyword>
<keyword evidence="7" id="KW-1185">Reference proteome</keyword>
<dbReference type="SUPFAM" id="SSF53474">
    <property type="entry name" value="alpha/beta-Hydrolases"/>
    <property type="match status" value="1"/>
</dbReference>
<dbReference type="InterPro" id="IPR000639">
    <property type="entry name" value="Epox_hydrolase-like"/>
</dbReference>
<protein>
    <submittedName>
        <fullName evidence="6">Epoxide hydrolase</fullName>
    </submittedName>
</protein>
<dbReference type="PRINTS" id="PR00412">
    <property type="entry name" value="EPOXHYDRLASE"/>
</dbReference>
<dbReference type="PIRSF" id="PIRSF001112">
    <property type="entry name" value="Epoxide_hydrolase"/>
    <property type="match status" value="1"/>
</dbReference>
<evidence type="ECO:0000256" key="1">
    <source>
        <dbReference type="ARBA" id="ARBA00010088"/>
    </source>
</evidence>
<evidence type="ECO:0000313" key="7">
    <source>
        <dbReference type="Proteomes" id="UP000585363"/>
    </source>
</evidence>
<dbReference type="GO" id="GO:0097176">
    <property type="term" value="P:epoxide metabolic process"/>
    <property type="evidence" value="ECO:0007669"/>
    <property type="project" value="TreeGrafter"/>
</dbReference>
<evidence type="ECO:0000259" key="5">
    <source>
        <dbReference type="Pfam" id="PF06441"/>
    </source>
</evidence>